<dbReference type="EMBL" id="LLXI01001488">
    <property type="protein sequence ID" value="PKY53918.1"/>
    <property type="molecule type" value="Genomic_DNA"/>
</dbReference>
<proteinExistence type="predicted"/>
<dbReference type="AlphaFoldDB" id="A0A2I1H4X3"/>
<protein>
    <submittedName>
        <fullName evidence="2">Uncharacterized protein</fullName>
    </submittedName>
</protein>
<dbReference type="Proteomes" id="UP000234323">
    <property type="component" value="Unassembled WGS sequence"/>
</dbReference>
<accession>A0A2I1H4X3</accession>
<gene>
    <name evidence="2" type="ORF">RhiirA4_499930</name>
</gene>
<comment type="caution">
    <text evidence="2">The sequence shown here is derived from an EMBL/GenBank/DDBJ whole genome shotgun (WGS) entry which is preliminary data.</text>
</comment>
<keyword evidence="3" id="KW-1185">Reference proteome</keyword>
<sequence length="189" mass="22830">MHVPKLSFGIYLNLKGFGEFRAALGQGFPPNINYYFDIEEEPAKLQRLEKETNTKEQEKENSNVENESHDISKKKFATKRKATDDAEIWQNHEIDLLLQYIEDNFDEYRKGNKNSIAVAISTMSELRERVWDKKIELEREKMEKSHEVEMKRLEVEQQKWKFVMEKIKMKYELKWNLRIKIDLYIYFLI</sequence>
<evidence type="ECO:0000313" key="2">
    <source>
        <dbReference type="EMBL" id="PKY53918.1"/>
    </source>
</evidence>
<reference evidence="2 3" key="1">
    <citation type="submission" date="2015-10" db="EMBL/GenBank/DDBJ databases">
        <title>Genome analyses suggest a sexual origin of heterokaryosis in a supposedly ancient asexual fungus.</title>
        <authorList>
            <person name="Ropars J."/>
            <person name="Sedzielewska K."/>
            <person name="Noel J."/>
            <person name="Charron P."/>
            <person name="Farinelli L."/>
            <person name="Marton T."/>
            <person name="Kruger M."/>
            <person name="Pelin A."/>
            <person name="Brachmann A."/>
            <person name="Corradi N."/>
        </authorList>
    </citation>
    <scope>NUCLEOTIDE SEQUENCE [LARGE SCALE GENOMIC DNA]</scope>
    <source>
        <strain evidence="2 3">A4</strain>
    </source>
</reference>
<name>A0A2I1H4X3_9GLOM</name>
<evidence type="ECO:0000256" key="1">
    <source>
        <dbReference type="SAM" id="MobiDB-lite"/>
    </source>
</evidence>
<evidence type="ECO:0000313" key="3">
    <source>
        <dbReference type="Proteomes" id="UP000234323"/>
    </source>
</evidence>
<feature type="compositionally biased region" description="Basic and acidic residues" evidence="1">
    <location>
        <begin position="50"/>
        <end position="73"/>
    </location>
</feature>
<organism evidence="2 3">
    <name type="scientific">Rhizophagus irregularis</name>
    <dbReference type="NCBI Taxonomy" id="588596"/>
    <lineage>
        <taxon>Eukaryota</taxon>
        <taxon>Fungi</taxon>
        <taxon>Fungi incertae sedis</taxon>
        <taxon>Mucoromycota</taxon>
        <taxon>Glomeromycotina</taxon>
        <taxon>Glomeromycetes</taxon>
        <taxon>Glomerales</taxon>
        <taxon>Glomeraceae</taxon>
        <taxon>Rhizophagus</taxon>
    </lineage>
</organism>
<feature type="region of interest" description="Disordered" evidence="1">
    <location>
        <begin position="50"/>
        <end position="76"/>
    </location>
</feature>